<reference evidence="1 2" key="1">
    <citation type="journal article" date="2018" name="Genome Biol. Evol.">
        <title>Multiple Roots of Fruiting Body Formation in Amoebozoa.</title>
        <authorList>
            <person name="Hillmann F."/>
            <person name="Forbes G."/>
            <person name="Novohradska S."/>
            <person name="Ferling I."/>
            <person name="Riege K."/>
            <person name="Groth M."/>
            <person name="Westermann M."/>
            <person name="Marz M."/>
            <person name="Spaller T."/>
            <person name="Winckler T."/>
            <person name="Schaap P."/>
            <person name="Glockner G."/>
        </authorList>
    </citation>
    <scope>NUCLEOTIDE SEQUENCE [LARGE SCALE GENOMIC DNA]</scope>
    <source>
        <strain evidence="1 2">Jena</strain>
    </source>
</reference>
<dbReference type="InParanoid" id="A0A2P6MUM7"/>
<dbReference type="AlphaFoldDB" id="A0A2P6MUM7"/>
<accession>A0A2P6MUM7</accession>
<name>A0A2P6MUM7_9EUKA</name>
<protein>
    <submittedName>
        <fullName evidence="1">Uncharacterized protein</fullName>
    </submittedName>
</protein>
<evidence type="ECO:0000313" key="1">
    <source>
        <dbReference type="EMBL" id="PRP75384.1"/>
    </source>
</evidence>
<keyword evidence="2" id="KW-1185">Reference proteome</keyword>
<sequence>MLDFKIESLNLKPPPSISANHFRDVQHIATHVLIYKTVSYSEVVVLWI</sequence>
<organism evidence="1 2">
    <name type="scientific">Planoprotostelium fungivorum</name>
    <dbReference type="NCBI Taxonomy" id="1890364"/>
    <lineage>
        <taxon>Eukaryota</taxon>
        <taxon>Amoebozoa</taxon>
        <taxon>Evosea</taxon>
        <taxon>Variosea</taxon>
        <taxon>Cavosteliida</taxon>
        <taxon>Cavosteliaceae</taxon>
        <taxon>Planoprotostelium</taxon>
    </lineage>
</organism>
<dbReference type="Proteomes" id="UP000241769">
    <property type="component" value="Unassembled WGS sequence"/>
</dbReference>
<gene>
    <name evidence="1" type="ORF">PROFUN_13676</name>
</gene>
<comment type="caution">
    <text evidence="1">The sequence shown here is derived from an EMBL/GenBank/DDBJ whole genome shotgun (WGS) entry which is preliminary data.</text>
</comment>
<dbReference type="EMBL" id="MDYQ01000391">
    <property type="protein sequence ID" value="PRP75384.1"/>
    <property type="molecule type" value="Genomic_DNA"/>
</dbReference>
<proteinExistence type="predicted"/>
<evidence type="ECO:0000313" key="2">
    <source>
        <dbReference type="Proteomes" id="UP000241769"/>
    </source>
</evidence>